<keyword evidence="3" id="KW-1185">Reference proteome</keyword>
<dbReference type="PANTHER" id="PTHR11011:SF45">
    <property type="entry name" value="FATTY ACYL-COA REDUCTASE CG8306-RELATED"/>
    <property type="match status" value="1"/>
</dbReference>
<evidence type="ECO:0000259" key="1">
    <source>
        <dbReference type="Pfam" id="PF03015"/>
    </source>
</evidence>
<dbReference type="GO" id="GO:0080019">
    <property type="term" value="F:alcohol-forming very long-chain fatty acyl-CoA reductase activity"/>
    <property type="evidence" value="ECO:0007669"/>
    <property type="project" value="InterPro"/>
</dbReference>
<dbReference type="GO" id="GO:0035336">
    <property type="term" value="P:long-chain fatty-acyl-CoA metabolic process"/>
    <property type="evidence" value="ECO:0007669"/>
    <property type="project" value="TreeGrafter"/>
</dbReference>
<evidence type="ECO:0000313" key="2">
    <source>
        <dbReference type="EMBL" id="KAK4772900.1"/>
    </source>
</evidence>
<sequence length="144" mass="16651">MERLQADPSRMAVMEGGSLVLAPNGRTQNMSLKEKMVPYGGNQGHSLVEMDDGFGIIRFLRGKRLFITGATGKVKYYDPKHELMDYYMARFDTNNTQRLMERMLEEERRTFGFDVQSIDWKDYITNVHIPGLGRHVIKGRRSTM</sequence>
<evidence type="ECO:0000313" key="3">
    <source>
        <dbReference type="Proteomes" id="UP001345219"/>
    </source>
</evidence>
<dbReference type="InterPro" id="IPR026055">
    <property type="entry name" value="FAR"/>
</dbReference>
<comment type="caution">
    <text evidence="2">The sequence shown here is derived from an EMBL/GenBank/DDBJ whole genome shotgun (WGS) entry which is preliminary data.</text>
</comment>
<proteinExistence type="predicted"/>
<dbReference type="AlphaFoldDB" id="A0AAN7KZN9"/>
<accession>A0AAN7KZN9</accession>
<dbReference type="InterPro" id="IPR033640">
    <property type="entry name" value="FAR_C"/>
</dbReference>
<gene>
    <name evidence="2" type="ORF">SAY87_027919</name>
</gene>
<protein>
    <recommendedName>
        <fullName evidence="1">Fatty acyl-CoA reductase C-terminal domain-containing protein</fullName>
    </recommendedName>
</protein>
<feature type="domain" description="Fatty acyl-CoA reductase C-terminal" evidence="1">
    <location>
        <begin position="89"/>
        <end position="138"/>
    </location>
</feature>
<dbReference type="CDD" id="cd09071">
    <property type="entry name" value="FAR_C"/>
    <property type="match status" value="1"/>
</dbReference>
<dbReference type="GO" id="GO:0010345">
    <property type="term" value="P:suberin biosynthetic process"/>
    <property type="evidence" value="ECO:0007669"/>
    <property type="project" value="TreeGrafter"/>
</dbReference>
<dbReference type="EMBL" id="JAXIOK010000004">
    <property type="protein sequence ID" value="KAK4772900.1"/>
    <property type="molecule type" value="Genomic_DNA"/>
</dbReference>
<dbReference type="Proteomes" id="UP001345219">
    <property type="component" value="Chromosome 22"/>
</dbReference>
<dbReference type="Pfam" id="PF03015">
    <property type="entry name" value="Sterile"/>
    <property type="match status" value="1"/>
</dbReference>
<reference evidence="2 3" key="1">
    <citation type="journal article" date="2023" name="Hortic Res">
        <title>Pangenome of water caltrop reveals structural variations and asymmetric subgenome divergence after allopolyploidization.</title>
        <authorList>
            <person name="Zhang X."/>
            <person name="Chen Y."/>
            <person name="Wang L."/>
            <person name="Yuan Y."/>
            <person name="Fang M."/>
            <person name="Shi L."/>
            <person name="Lu R."/>
            <person name="Comes H.P."/>
            <person name="Ma Y."/>
            <person name="Chen Y."/>
            <person name="Huang G."/>
            <person name="Zhou Y."/>
            <person name="Zheng Z."/>
            <person name="Qiu Y."/>
        </authorList>
    </citation>
    <scope>NUCLEOTIDE SEQUENCE [LARGE SCALE GENOMIC DNA]</scope>
    <source>
        <tissue evidence="2">Roots</tissue>
    </source>
</reference>
<dbReference type="PANTHER" id="PTHR11011">
    <property type="entry name" value="MALE STERILITY PROTEIN 2-RELATED"/>
    <property type="match status" value="1"/>
</dbReference>
<name>A0AAN7KZN9_9MYRT</name>
<organism evidence="2 3">
    <name type="scientific">Trapa incisa</name>
    <dbReference type="NCBI Taxonomy" id="236973"/>
    <lineage>
        <taxon>Eukaryota</taxon>
        <taxon>Viridiplantae</taxon>
        <taxon>Streptophyta</taxon>
        <taxon>Embryophyta</taxon>
        <taxon>Tracheophyta</taxon>
        <taxon>Spermatophyta</taxon>
        <taxon>Magnoliopsida</taxon>
        <taxon>eudicotyledons</taxon>
        <taxon>Gunneridae</taxon>
        <taxon>Pentapetalae</taxon>
        <taxon>rosids</taxon>
        <taxon>malvids</taxon>
        <taxon>Myrtales</taxon>
        <taxon>Lythraceae</taxon>
        <taxon>Trapa</taxon>
    </lineage>
</organism>